<evidence type="ECO:0008006" key="4">
    <source>
        <dbReference type="Google" id="ProtNLM"/>
    </source>
</evidence>
<evidence type="ECO:0000313" key="3">
    <source>
        <dbReference type="Proteomes" id="UP001501243"/>
    </source>
</evidence>
<evidence type="ECO:0000313" key="2">
    <source>
        <dbReference type="EMBL" id="GAA4503663.1"/>
    </source>
</evidence>
<gene>
    <name evidence="2" type="ORF">GCM10023172_28880</name>
</gene>
<keyword evidence="3" id="KW-1185">Reference proteome</keyword>
<sequence>MAGPTLSYRTLGATSPPATTATRPDFAHLERPALGFGAQVQVQRVLSGRWVLAMGLGYQEYATRLALQVHTDSTAMSVHQRDTYRLLTLPMQLGYALGVPRGQLAKALLMGVELGWYQGGRSTEGNACGCEQTTYAASARPYRPLTLALSLGLDLRYRLAGPAGRWRWVVQPTGRYVLTPFTQANVAGFTARQPFSLGLLTGFSWDIR</sequence>
<evidence type="ECO:0000256" key="1">
    <source>
        <dbReference type="SAM" id="MobiDB-lite"/>
    </source>
</evidence>
<organism evidence="2 3">
    <name type="scientific">Hymenobacter ginsengisoli</name>
    <dbReference type="NCBI Taxonomy" id="1051626"/>
    <lineage>
        <taxon>Bacteria</taxon>
        <taxon>Pseudomonadati</taxon>
        <taxon>Bacteroidota</taxon>
        <taxon>Cytophagia</taxon>
        <taxon>Cytophagales</taxon>
        <taxon>Hymenobacteraceae</taxon>
        <taxon>Hymenobacter</taxon>
    </lineage>
</organism>
<reference evidence="3" key="1">
    <citation type="journal article" date="2019" name="Int. J. Syst. Evol. Microbiol.">
        <title>The Global Catalogue of Microorganisms (GCM) 10K type strain sequencing project: providing services to taxonomists for standard genome sequencing and annotation.</title>
        <authorList>
            <consortium name="The Broad Institute Genomics Platform"/>
            <consortium name="The Broad Institute Genome Sequencing Center for Infectious Disease"/>
            <person name="Wu L."/>
            <person name="Ma J."/>
        </authorList>
    </citation>
    <scope>NUCLEOTIDE SEQUENCE [LARGE SCALE GENOMIC DNA]</scope>
    <source>
        <strain evidence="3">JCM 17841</strain>
    </source>
</reference>
<accession>A0ABP8QL21</accession>
<dbReference type="Proteomes" id="UP001501243">
    <property type="component" value="Unassembled WGS sequence"/>
</dbReference>
<protein>
    <recommendedName>
        <fullName evidence="4">Outer membrane protein beta-barrel domain-containing protein</fullName>
    </recommendedName>
</protein>
<comment type="caution">
    <text evidence="2">The sequence shown here is derived from an EMBL/GenBank/DDBJ whole genome shotgun (WGS) entry which is preliminary data.</text>
</comment>
<name>A0ABP8QL21_9BACT</name>
<feature type="compositionally biased region" description="Low complexity" evidence="1">
    <location>
        <begin position="13"/>
        <end position="23"/>
    </location>
</feature>
<proteinExistence type="predicted"/>
<feature type="region of interest" description="Disordered" evidence="1">
    <location>
        <begin position="1"/>
        <end position="23"/>
    </location>
</feature>
<dbReference type="EMBL" id="BAABGQ010000006">
    <property type="protein sequence ID" value="GAA4503663.1"/>
    <property type="molecule type" value="Genomic_DNA"/>
</dbReference>